<evidence type="ECO:0000256" key="2">
    <source>
        <dbReference type="SAM" id="SignalP"/>
    </source>
</evidence>
<name>A0A3B1K8Y4_ASTMX</name>
<dbReference type="Proteomes" id="UP000018467">
    <property type="component" value="Unassembled WGS sequence"/>
</dbReference>
<dbReference type="InterPro" id="IPR003006">
    <property type="entry name" value="Ig/MHC_CS"/>
</dbReference>
<reference evidence="3" key="4">
    <citation type="submission" date="2025-09" db="UniProtKB">
        <authorList>
            <consortium name="Ensembl"/>
        </authorList>
    </citation>
    <scope>IDENTIFICATION</scope>
</reference>
<dbReference type="InterPro" id="IPR013783">
    <property type="entry name" value="Ig-like_fold"/>
</dbReference>
<feature type="signal peptide" evidence="2">
    <location>
        <begin position="1"/>
        <end position="31"/>
    </location>
</feature>
<keyword evidence="2" id="KW-0732">Signal</keyword>
<feature type="chain" id="PRO_5017309811" description="Immunoglobulin V-set domain-containing protein" evidence="2">
    <location>
        <begin position="32"/>
        <end position="110"/>
    </location>
</feature>
<keyword evidence="4" id="KW-1185">Reference proteome</keyword>
<reference evidence="4" key="1">
    <citation type="submission" date="2013-03" db="EMBL/GenBank/DDBJ databases">
        <authorList>
            <person name="Jeffery W."/>
            <person name="Warren W."/>
            <person name="Wilson R.K."/>
        </authorList>
    </citation>
    <scope>NUCLEOTIDE SEQUENCE</scope>
    <source>
        <strain evidence="4">female</strain>
    </source>
</reference>
<organism evidence="3 4">
    <name type="scientific">Astyanax mexicanus</name>
    <name type="common">Blind cave fish</name>
    <name type="synonym">Astyanax fasciatus mexicanus</name>
    <dbReference type="NCBI Taxonomy" id="7994"/>
    <lineage>
        <taxon>Eukaryota</taxon>
        <taxon>Metazoa</taxon>
        <taxon>Chordata</taxon>
        <taxon>Craniata</taxon>
        <taxon>Vertebrata</taxon>
        <taxon>Euteleostomi</taxon>
        <taxon>Actinopterygii</taxon>
        <taxon>Neopterygii</taxon>
        <taxon>Teleostei</taxon>
        <taxon>Ostariophysi</taxon>
        <taxon>Characiformes</taxon>
        <taxon>Characoidei</taxon>
        <taxon>Acestrorhamphidae</taxon>
        <taxon>Acestrorhamphinae</taxon>
        <taxon>Astyanax</taxon>
    </lineage>
</organism>
<reference evidence="3" key="3">
    <citation type="submission" date="2025-08" db="UniProtKB">
        <authorList>
            <consortium name="Ensembl"/>
        </authorList>
    </citation>
    <scope>IDENTIFICATION</scope>
</reference>
<evidence type="ECO:0008006" key="5">
    <source>
        <dbReference type="Google" id="ProtNLM"/>
    </source>
</evidence>
<dbReference type="InParanoid" id="A0A3B1K8Y4"/>
<proteinExistence type="predicted"/>
<reference evidence="4" key="2">
    <citation type="journal article" date="2014" name="Nat. Commun.">
        <title>The cavefish genome reveals candidate genes for eye loss.</title>
        <authorList>
            <person name="McGaugh S.E."/>
            <person name="Gross J.B."/>
            <person name="Aken B."/>
            <person name="Blin M."/>
            <person name="Borowsky R."/>
            <person name="Chalopin D."/>
            <person name="Hinaux H."/>
            <person name="Jeffery W.R."/>
            <person name="Keene A."/>
            <person name="Ma L."/>
            <person name="Minx P."/>
            <person name="Murphy D."/>
            <person name="O'Quin K.E."/>
            <person name="Retaux S."/>
            <person name="Rohner N."/>
            <person name="Searle S.M."/>
            <person name="Stahl B.A."/>
            <person name="Tabin C."/>
            <person name="Volff J.N."/>
            <person name="Yoshizawa M."/>
            <person name="Warren W.C."/>
        </authorList>
    </citation>
    <scope>NUCLEOTIDE SEQUENCE [LARGE SCALE GENOMIC DNA]</scope>
    <source>
        <strain evidence="4">female</strain>
    </source>
</reference>
<evidence type="ECO:0000313" key="3">
    <source>
        <dbReference type="Ensembl" id="ENSAMXP00000050104.1"/>
    </source>
</evidence>
<keyword evidence="1" id="KW-0393">Immunoglobulin domain</keyword>
<protein>
    <recommendedName>
        <fullName evidence="5">Immunoglobulin V-set domain-containing protein</fullName>
    </recommendedName>
</protein>
<evidence type="ECO:0000256" key="1">
    <source>
        <dbReference type="ARBA" id="ARBA00023319"/>
    </source>
</evidence>
<dbReference type="Gene3D" id="2.60.40.10">
    <property type="entry name" value="Immunoglobulins"/>
    <property type="match status" value="1"/>
</dbReference>
<dbReference type="Bgee" id="ENSAMXG00000030977">
    <property type="expression patterns" value="Expressed in zone of skin and 2 other cell types or tissues"/>
</dbReference>
<sequence>MFSSANVPVLALRLSVVLLLLVDDIIHVTICSHWKEKGDHSFYMAARDFSPRQATNFLNFMQINYDAVKRHSSFFRLRKSVEIQEDDKADYDCYVSHSSLTEPVGDMALK</sequence>
<evidence type="ECO:0000313" key="4">
    <source>
        <dbReference type="Proteomes" id="UP000018467"/>
    </source>
</evidence>
<accession>A0A3B1K8Y4</accession>
<dbReference type="AlphaFoldDB" id="A0A3B1K8Y4"/>
<dbReference type="PROSITE" id="PS00290">
    <property type="entry name" value="IG_MHC"/>
    <property type="match status" value="1"/>
</dbReference>
<dbReference type="Ensembl" id="ENSAMXT00000034452.1">
    <property type="protein sequence ID" value="ENSAMXP00000050104.1"/>
    <property type="gene ID" value="ENSAMXG00000030977.1"/>
</dbReference>